<organism evidence="2 3">
    <name type="scientific">Olea europaea subsp. europaea</name>
    <dbReference type="NCBI Taxonomy" id="158383"/>
    <lineage>
        <taxon>Eukaryota</taxon>
        <taxon>Viridiplantae</taxon>
        <taxon>Streptophyta</taxon>
        <taxon>Embryophyta</taxon>
        <taxon>Tracheophyta</taxon>
        <taxon>Spermatophyta</taxon>
        <taxon>Magnoliopsida</taxon>
        <taxon>eudicotyledons</taxon>
        <taxon>Gunneridae</taxon>
        <taxon>Pentapetalae</taxon>
        <taxon>asterids</taxon>
        <taxon>lamiids</taxon>
        <taxon>Lamiales</taxon>
        <taxon>Oleaceae</taxon>
        <taxon>Oleeae</taxon>
        <taxon>Olea</taxon>
    </lineage>
</organism>
<evidence type="ECO:0000256" key="1">
    <source>
        <dbReference type="SAM" id="MobiDB-lite"/>
    </source>
</evidence>
<comment type="caution">
    <text evidence="2">The sequence shown here is derived from an EMBL/GenBank/DDBJ whole genome shotgun (WGS) entry which is preliminary data.</text>
</comment>
<protein>
    <submittedName>
        <fullName evidence="2">Uncharacterized protein</fullName>
    </submittedName>
</protein>
<reference evidence="2 3" key="1">
    <citation type="submission" date="2019-12" db="EMBL/GenBank/DDBJ databases">
        <authorList>
            <person name="Alioto T."/>
            <person name="Alioto T."/>
            <person name="Gomez Garrido J."/>
        </authorList>
    </citation>
    <scope>NUCLEOTIDE SEQUENCE [LARGE SCALE GENOMIC DNA]</scope>
</reference>
<sequence length="329" mass="36942">VTSNNIPHHVDHPPPPGDQDDPHTIILNNSERQDQVFNPDRWKLDLKIRLNGLDPCIFDQANPGDICLRYDCINDTHHPNSCPYKKGSFSQSCVEEMDLVPDLDWGGSDDDDASHIKPRRLCLMDGSAEEPISHSVEDPDGPYAAMVSPDSTDESKAFISRLDNLTKHEQVQTIENIFREKDRALAICKNDVQNKRKHISALEAQLKLAQEFTLLHRDCAKHMLVANTSAEIYGSHQYCGSKQALVTRSYVSIEQRIKPQRQTMNFLTSGLRTITTGNQFAPIVLSILMGLAREISLPLTHPRSQHFAGCPSFDLLLAGRGAKYRRLAL</sequence>
<gene>
    <name evidence="2" type="ORF">OLEA9_A052208</name>
</gene>
<keyword evidence="3" id="KW-1185">Reference proteome</keyword>
<dbReference type="Proteomes" id="UP000594638">
    <property type="component" value="Unassembled WGS sequence"/>
</dbReference>
<feature type="region of interest" description="Disordered" evidence="1">
    <location>
        <begin position="1"/>
        <end position="24"/>
    </location>
</feature>
<evidence type="ECO:0000313" key="3">
    <source>
        <dbReference type="Proteomes" id="UP000594638"/>
    </source>
</evidence>
<proteinExistence type="predicted"/>
<accession>A0A8S0TJF5</accession>
<name>A0A8S0TJF5_OLEEU</name>
<dbReference type="EMBL" id="CACTIH010006630">
    <property type="protein sequence ID" value="CAA3004848.1"/>
    <property type="molecule type" value="Genomic_DNA"/>
</dbReference>
<evidence type="ECO:0000313" key="2">
    <source>
        <dbReference type="EMBL" id="CAA3004848.1"/>
    </source>
</evidence>
<dbReference type="Gramene" id="OE9A052208T1">
    <property type="protein sequence ID" value="OE9A052208C1"/>
    <property type="gene ID" value="OE9A052208"/>
</dbReference>
<dbReference type="AlphaFoldDB" id="A0A8S0TJF5"/>
<feature type="non-terminal residue" evidence="2">
    <location>
        <position position="1"/>
    </location>
</feature>